<dbReference type="Pfam" id="PF10452">
    <property type="entry name" value="TCO89"/>
    <property type="match status" value="1"/>
</dbReference>
<accession>A0A8H7EUH5</accession>
<feature type="compositionally biased region" description="Basic and acidic residues" evidence="1">
    <location>
        <begin position="1"/>
        <end position="14"/>
    </location>
</feature>
<evidence type="ECO:0000313" key="2">
    <source>
        <dbReference type="EMBL" id="KAF7732079.1"/>
    </source>
</evidence>
<feature type="compositionally biased region" description="Basic and acidic residues" evidence="1">
    <location>
        <begin position="109"/>
        <end position="146"/>
    </location>
</feature>
<feature type="compositionally biased region" description="Low complexity" evidence="1">
    <location>
        <begin position="286"/>
        <end position="302"/>
    </location>
</feature>
<dbReference type="GO" id="GO:0031929">
    <property type="term" value="P:TOR signaling"/>
    <property type="evidence" value="ECO:0007669"/>
    <property type="project" value="InterPro"/>
</dbReference>
<dbReference type="GO" id="GO:0000329">
    <property type="term" value="C:fungal-type vacuole membrane"/>
    <property type="evidence" value="ECO:0007669"/>
    <property type="project" value="TreeGrafter"/>
</dbReference>
<dbReference type="PANTHER" id="PTHR22794">
    <property type="entry name" value="THAP DOMAIN PROTEIN 11"/>
    <property type="match status" value="1"/>
</dbReference>
<name>A0A8H7EUH5_9FUNG</name>
<dbReference type="Proteomes" id="UP000605846">
    <property type="component" value="Unassembled WGS sequence"/>
</dbReference>
<organism evidence="2 3">
    <name type="scientific">Apophysomyces ossiformis</name>
    <dbReference type="NCBI Taxonomy" id="679940"/>
    <lineage>
        <taxon>Eukaryota</taxon>
        <taxon>Fungi</taxon>
        <taxon>Fungi incertae sedis</taxon>
        <taxon>Mucoromycota</taxon>
        <taxon>Mucoromycotina</taxon>
        <taxon>Mucoromycetes</taxon>
        <taxon>Mucorales</taxon>
        <taxon>Mucorineae</taxon>
        <taxon>Mucoraceae</taxon>
        <taxon>Apophysomyces</taxon>
    </lineage>
</organism>
<keyword evidence="3" id="KW-1185">Reference proteome</keyword>
<dbReference type="GO" id="GO:0031931">
    <property type="term" value="C:TORC1 complex"/>
    <property type="evidence" value="ECO:0007669"/>
    <property type="project" value="InterPro"/>
</dbReference>
<dbReference type="PANTHER" id="PTHR22794:SF2">
    <property type="entry name" value="THAP DOMAIN-CONTAINING PROTEIN 11"/>
    <property type="match status" value="1"/>
</dbReference>
<protein>
    <submittedName>
        <fullName evidence="2">Uncharacterized protein</fullName>
    </submittedName>
</protein>
<feature type="compositionally biased region" description="Basic residues" evidence="1">
    <location>
        <begin position="15"/>
        <end position="33"/>
    </location>
</feature>
<sequence>MVQDEPKKFAVGETHKKHGRHHVKRKSAGRVHVTKLAPMARAAENDENGNNHNNNERKPMRRSQSQRSLHRLSADRKLMTMTPSEQPPPPSSPPPSPSPSVSSPAIMHKKQEEGQEEAQRKKKQETKEEMQVIEKEETQEEEEKKQTILKKQQQQHQQQQQQQSKQQPPSCHRSEEQRPKTMGNVAAVATAQSTGLSRTQQKLMLQREHTFVDDENNLAHPRNMIRLTRELERMGREYQCVKRFRDPMVESLMRCMDQRKSSSSSSSSSTPSSSSGHPTAPSIVPSASQSESTLSTGSSFTTGQPHWEHRQASRRRHLQLLLEHQKSQAAAQSNTGGIRWSAGAFLDRMLNG</sequence>
<dbReference type="EMBL" id="JABAYA010000004">
    <property type="protein sequence ID" value="KAF7732079.1"/>
    <property type="molecule type" value="Genomic_DNA"/>
</dbReference>
<evidence type="ECO:0000313" key="3">
    <source>
        <dbReference type="Proteomes" id="UP000605846"/>
    </source>
</evidence>
<reference evidence="2" key="1">
    <citation type="submission" date="2020-01" db="EMBL/GenBank/DDBJ databases">
        <title>Genome Sequencing of Three Apophysomyces-Like Fungal Strains Confirms a Novel Fungal Genus in the Mucoromycota with divergent Burkholderia-like Endosymbiotic Bacteria.</title>
        <authorList>
            <person name="Stajich J.E."/>
            <person name="Macias A.M."/>
            <person name="Carter-House D."/>
            <person name="Lovett B."/>
            <person name="Kasson L.R."/>
            <person name="Berry K."/>
            <person name="Grigoriev I."/>
            <person name="Chang Y."/>
            <person name="Spatafora J."/>
            <person name="Kasson M.T."/>
        </authorList>
    </citation>
    <scope>NUCLEOTIDE SEQUENCE</scope>
    <source>
        <strain evidence="2">NRRL A-21654</strain>
    </source>
</reference>
<gene>
    <name evidence="2" type="ORF">EC973_006334</name>
</gene>
<comment type="caution">
    <text evidence="2">The sequence shown here is derived from an EMBL/GenBank/DDBJ whole genome shotgun (WGS) entry which is preliminary data.</text>
</comment>
<feature type="compositionally biased region" description="Low complexity" evidence="1">
    <location>
        <begin position="149"/>
        <end position="167"/>
    </location>
</feature>
<feature type="region of interest" description="Disordered" evidence="1">
    <location>
        <begin position="1"/>
        <end position="183"/>
    </location>
</feature>
<dbReference type="InterPro" id="IPR018857">
    <property type="entry name" value="TORC1_cplx_su_TCO89"/>
</dbReference>
<dbReference type="AlphaFoldDB" id="A0A8H7EUH5"/>
<dbReference type="OrthoDB" id="5430106at2759"/>
<feature type="region of interest" description="Disordered" evidence="1">
    <location>
        <begin position="255"/>
        <end position="313"/>
    </location>
</feature>
<proteinExistence type="predicted"/>
<evidence type="ECO:0000256" key="1">
    <source>
        <dbReference type="SAM" id="MobiDB-lite"/>
    </source>
</evidence>
<feature type="compositionally biased region" description="Low complexity" evidence="1">
    <location>
        <begin position="261"/>
        <end position="275"/>
    </location>
</feature>
<feature type="compositionally biased region" description="Pro residues" evidence="1">
    <location>
        <begin position="85"/>
        <end position="98"/>
    </location>
</feature>